<evidence type="ECO:0000313" key="2">
    <source>
        <dbReference type="Proteomes" id="UP001247542"/>
    </source>
</evidence>
<dbReference type="InterPro" id="IPR045596">
    <property type="entry name" value="DUF6459"/>
</dbReference>
<dbReference type="EMBL" id="JASXSX010000001">
    <property type="protein sequence ID" value="MDT3767348.1"/>
    <property type="molecule type" value="Genomic_DNA"/>
</dbReference>
<reference evidence="1 2" key="1">
    <citation type="submission" date="2023-06" db="EMBL/GenBank/DDBJ databases">
        <title>Draft genome sequence of Gleimia hominis type strain CCUG 57540T.</title>
        <authorList>
            <person name="Salva-Serra F."/>
            <person name="Cardew S."/>
            <person name="Jensie Markopoulos S."/>
            <person name="Ohlen M."/>
            <person name="Inganas E."/>
            <person name="Svensson-Stadler L."/>
            <person name="Moore E.R.B."/>
        </authorList>
    </citation>
    <scope>NUCLEOTIDE SEQUENCE [LARGE SCALE GENOMIC DNA]</scope>
    <source>
        <strain evidence="1 2">CCUG 57540</strain>
    </source>
</reference>
<proteinExistence type="predicted"/>
<protein>
    <submittedName>
        <fullName evidence="1">Rv3235 family protein</fullName>
    </submittedName>
</protein>
<keyword evidence="2" id="KW-1185">Reference proteome</keyword>
<evidence type="ECO:0000313" key="1">
    <source>
        <dbReference type="EMBL" id="MDT3767348.1"/>
    </source>
</evidence>
<organism evidence="1 2">
    <name type="scientific">Gleimia hominis</name>
    <dbReference type="NCBI Taxonomy" id="595468"/>
    <lineage>
        <taxon>Bacteria</taxon>
        <taxon>Bacillati</taxon>
        <taxon>Actinomycetota</taxon>
        <taxon>Actinomycetes</taxon>
        <taxon>Actinomycetales</taxon>
        <taxon>Actinomycetaceae</taxon>
        <taxon>Gleimia</taxon>
    </lineage>
</organism>
<dbReference type="Proteomes" id="UP001247542">
    <property type="component" value="Unassembled WGS sequence"/>
</dbReference>
<comment type="caution">
    <text evidence="1">The sequence shown here is derived from an EMBL/GenBank/DDBJ whole genome shotgun (WGS) entry which is preliminary data.</text>
</comment>
<dbReference type="Pfam" id="PF20060">
    <property type="entry name" value="DUF6459"/>
    <property type="match status" value="1"/>
</dbReference>
<gene>
    <name evidence="1" type="ORF">QS713_04615</name>
</gene>
<dbReference type="RefSeq" id="WP_313272819.1">
    <property type="nucleotide sequence ID" value="NZ_JASXSX010000001.1"/>
</dbReference>
<name>A0ABU3IAE6_9ACTO</name>
<accession>A0ABU3IAE6</accession>
<sequence length="167" mass="18816">MTAPVTTTPIRSFKRIPPRAAVTKPVRPTPVHSPWLNLDVSWDYSRPEETASPWLQRVELPEPARWSGALALAVIESMLGCRRASALERWMVPNLYTALERRVALARRLNGPTRIRRPQLRSSRVCAISARTYETTHIVTDGANTRGVGIRLEARRSQWIATAIEIA</sequence>